<organism evidence="2 3">
    <name type="scientific">Collybia nuda</name>
    <dbReference type="NCBI Taxonomy" id="64659"/>
    <lineage>
        <taxon>Eukaryota</taxon>
        <taxon>Fungi</taxon>
        <taxon>Dikarya</taxon>
        <taxon>Basidiomycota</taxon>
        <taxon>Agaricomycotina</taxon>
        <taxon>Agaricomycetes</taxon>
        <taxon>Agaricomycetidae</taxon>
        <taxon>Agaricales</taxon>
        <taxon>Tricholomatineae</taxon>
        <taxon>Clitocybaceae</taxon>
        <taxon>Collybia</taxon>
    </lineage>
</organism>
<keyword evidence="1" id="KW-0812">Transmembrane</keyword>
<protein>
    <submittedName>
        <fullName evidence="2">Uncharacterized protein</fullName>
    </submittedName>
</protein>
<proteinExistence type="predicted"/>
<keyword evidence="1" id="KW-0472">Membrane</keyword>
<evidence type="ECO:0000313" key="2">
    <source>
        <dbReference type="EMBL" id="KAF9465520.1"/>
    </source>
</evidence>
<evidence type="ECO:0000313" key="3">
    <source>
        <dbReference type="Proteomes" id="UP000807353"/>
    </source>
</evidence>
<dbReference type="EMBL" id="MU150247">
    <property type="protein sequence ID" value="KAF9465520.1"/>
    <property type="molecule type" value="Genomic_DNA"/>
</dbReference>
<feature type="transmembrane region" description="Helical" evidence="1">
    <location>
        <begin position="32"/>
        <end position="51"/>
    </location>
</feature>
<dbReference type="Proteomes" id="UP000807353">
    <property type="component" value="Unassembled WGS sequence"/>
</dbReference>
<gene>
    <name evidence="2" type="ORF">BDZ94DRAFT_1254000</name>
</gene>
<accession>A0A9P6CKN2</accession>
<comment type="caution">
    <text evidence="2">The sequence shown here is derived from an EMBL/GenBank/DDBJ whole genome shotgun (WGS) entry which is preliminary data.</text>
</comment>
<keyword evidence="1" id="KW-1133">Transmembrane helix</keyword>
<name>A0A9P6CKN2_9AGAR</name>
<dbReference type="AlphaFoldDB" id="A0A9P6CKN2"/>
<evidence type="ECO:0000256" key="1">
    <source>
        <dbReference type="SAM" id="Phobius"/>
    </source>
</evidence>
<keyword evidence="3" id="KW-1185">Reference proteome</keyword>
<reference evidence="2" key="1">
    <citation type="submission" date="2020-11" db="EMBL/GenBank/DDBJ databases">
        <authorList>
            <consortium name="DOE Joint Genome Institute"/>
            <person name="Ahrendt S."/>
            <person name="Riley R."/>
            <person name="Andreopoulos W."/>
            <person name="Labutti K."/>
            <person name="Pangilinan J."/>
            <person name="Ruiz-Duenas F.J."/>
            <person name="Barrasa J.M."/>
            <person name="Sanchez-Garcia M."/>
            <person name="Camarero S."/>
            <person name="Miyauchi S."/>
            <person name="Serrano A."/>
            <person name="Linde D."/>
            <person name="Babiker R."/>
            <person name="Drula E."/>
            <person name="Ayuso-Fernandez I."/>
            <person name="Pacheco R."/>
            <person name="Padilla G."/>
            <person name="Ferreira P."/>
            <person name="Barriuso J."/>
            <person name="Kellner H."/>
            <person name="Castanera R."/>
            <person name="Alfaro M."/>
            <person name="Ramirez L."/>
            <person name="Pisabarro A.G."/>
            <person name="Kuo A."/>
            <person name="Tritt A."/>
            <person name="Lipzen A."/>
            <person name="He G."/>
            <person name="Yan M."/>
            <person name="Ng V."/>
            <person name="Cullen D."/>
            <person name="Martin F."/>
            <person name="Rosso M.-N."/>
            <person name="Henrissat B."/>
            <person name="Hibbett D."/>
            <person name="Martinez A.T."/>
            <person name="Grigoriev I.V."/>
        </authorList>
    </citation>
    <scope>NUCLEOTIDE SEQUENCE</scope>
    <source>
        <strain evidence="2">CBS 247.69</strain>
    </source>
</reference>
<sequence>MLYPDICLCFLSLRQYLHIEQRQETQIRSLVAQRQIVGFTISIIFLMLYTLRMTASRLKYFRPPCRILSARYRIHENLQSISLSRTYPDH</sequence>